<dbReference type="PANTHER" id="PTHR44068:SF11">
    <property type="entry name" value="GERANYL DIPHOSPHATE 2-C-METHYLTRANSFERASE"/>
    <property type="match status" value="1"/>
</dbReference>
<dbReference type="Proteomes" id="UP000664534">
    <property type="component" value="Unassembled WGS sequence"/>
</dbReference>
<sequence length="296" mass="33403">MDVSRDQKFAREILGSSSYKSDAATTTTARAYYNSHDADTFYRTIWGGSTINIGLFESPSDPIPTASYRTIERMASLLTPLTSATRVLDLGSGYGGAARYLARTYGCTVCCLNLSEVENERNRRLIQEEGLESLVTVREGSFEDLCSLPEGGFDVVWSQDAFLHSGDRRAMVREIDRVLVRKGASVIFTDPMAAEGVDQKELGSVLRRLHLESLGDVEAYRRWFGEVGFMDVGFVDLTRDMEVHYGMILRELECRERELKTQISDEYLANMKVGLRKWVEGARSGRLSWGILQFRR</sequence>
<dbReference type="Pfam" id="PF08241">
    <property type="entry name" value="Methyltransf_11"/>
    <property type="match status" value="1"/>
</dbReference>
<keyword evidence="1" id="KW-0489">Methyltransferase</keyword>
<name>A0A8H3IU48_9LECA</name>
<dbReference type="SUPFAM" id="SSF53335">
    <property type="entry name" value="S-adenosyl-L-methionine-dependent methyltransferases"/>
    <property type="match status" value="1"/>
</dbReference>
<evidence type="ECO:0000313" key="6">
    <source>
        <dbReference type="Proteomes" id="UP000664534"/>
    </source>
</evidence>
<dbReference type="InterPro" id="IPR013216">
    <property type="entry name" value="Methyltransf_11"/>
</dbReference>
<evidence type="ECO:0000256" key="2">
    <source>
        <dbReference type="ARBA" id="ARBA00022679"/>
    </source>
</evidence>
<dbReference type="GO" id="GO:0008170">
    <property type="term" value="F:N-methyltransferase activity"/>
    <property type="evidence" value="ECO:0007669"/>
    <property type="project" value="UniProtKB-ARBA"/>
</dbReference>
<keyword evidence="2" id="KW-0808">Transferase</keyword>
<gene>
    <name evidence="5" type="ORF">IMSHALPRED_009443</name>
</gene>
<dbReference type="AlphaFoldDB" id="A0A8H3IU48"/>
<dbReference type="Gene3D" id="3.40.50.150">
    <property type="entry name" value="Vaccinia Virus protein VP39"/>
    <property type="match status" value="1"/>
</dbReference>
<evidence type="ECO:0000256" key="1">
    <source>
        <dbReference type="ARBA" id="ARBA00022603"/>
    </source>
</evidence>
<dbReference type="OrthoDB" id="506498at2759"/>
<dbReference type="EMBL" id="CAJPDT010000071">
    <property type="protein sequence ID" value="CAF9933670.1"/>
    <property type="molecule type" value="Genomic_DNA"/>
</dbReference>
<evidence type="ECO:0000256" key="3">
    <source>
        <dbReference type="ARBA" id="ARBA00022691"/>
    </source>
</evidence>
<dbReference type="InterPro" id="IPR029063">
    <property type="entry name" value="SAM-dependent_MTases_sf"/>
</dbReference>
<dbReference type="GO" id="GO:0032259">
    <property type="term" value="P:methylation"/>
    <property type="evidence" value="ECO:0007669"/>
    <property type="project" value="UniProtKB-KW"/>
</dbReference>
<evidence type="ECO:0000259" key="4">
    <source>
        <dbReference type="Pfam" id="PF08241"/>
    </source>
</evidence>
<dbReference type="CDD" id="cd02440">
    <property type="entry name" value="AdoMet_MTases"/>
    <property type="match status" value="1"/>
</dbReference>
<protein>
    <recommendedName>
        <fullName evidence="4">Methyltransferase type 11 domain-containing protein</fullName>
    </recommendedName>
</protein>
<keyword evidence="3" id="KW-0949">S-adenosyl-L-methionine</keyword>
<organism evidence="5 6">
    <name type="scientific">Imshaugia aleurites</name>
    <dbReference type="NCBI Taxonomy" id="172621"/>
    <lineage>
        <taxon>Eukaryota</taxon>
        <taxon>Fungi</taxon>
        <taxon>Dikarya</taxon>
        <taxon>Ascomycota</taxon>
        <taxon>Pezizomycotina</taxon>
        <taxon>Lecanoromycetes</taxon>
        <taxon>OSLEUM clade</taxon>
        <taxon>Lecanoromycetidae</taxon>
        <taxon>Lecanorales</taxon>
        <taxon>Lecanorineae</taxon>
        <taxon>Parmeliaceae</taxon>
        <taxon>Imshaugia</taxon>
    </lineage>
</organism>
<reference evidence="5" key="1">
    <citation type="submission" date="2021-03" db="EMBL/GenBank/DDBJ databases">
        <authorList>
            <person name="Tagirdzhanova G."/>
        </authorList>
    </citation>
    <scope>NUCLEOTIDE SEQUENCE</scope>
</reference>
<proteinExistence type="predicted"/>
<comment type="caution">
    <text evidence="5">The sequence shown here is derived from an EMBL/GenBank/DDBJ whole genome shotgun (WGS) entry which is preliminary data.</text>
</comment>
<keyword evidence="6" id="KW-1185">Reference proteome</keyword>
<evidence type="ECO:0000313" key="5">
    <source>
        <dbReference type="EMBL" id="CAF9933670.1"/>
    </source>
</evidence>
<dbReference type="PANTHER" id="PTHR44068">
    <property type="entry name" value="ZGC:194242"/>
    <property type="match status" value="1"/>
</dbReference>
<accession>A0A8H3IU48</accession>
<dbReference type="GO" id="GO:0008757">
    <property type="term" value="F:S-adenosylmethionine-dependent methyltransferase activity"/>
    <property type="evidence" value="ECO:0007669"/>
    <property type="project" value="InterPro"/>
</dbReference>
<dbReference type="FunFam" id="3.40.50.150:FF:000461">
    <property type="entry name" value="Sarcosine/dimethylglycine N-methyltransferase"/>
    <property type="match status" value="1"/>
</dbReference>
<dbReference type="InterPro" id="IPR050447">
    <property type="entry name" value="Erg6_SMT_methyltransf"/>
</dbReference>
<feature type="domain" description="Methyltransferase type 11" evidence="4">
    <location>
        <begin position="88"/>
        <end position="186"/>
    </location>
</feature>